<evidence type="ECO:0000313" key="2">
    <source>
        <dbReference type="EMBL" id="MBI1621958.1"/>
    </source>
</evidence>
<protein>
    <submittedName>
        <fullName evidence="2">Uncharacterized protein</fullName>
    </submittedName>
</protein>
<reference evidence="2 3" key="1">
    <citation type="submission" date="2020-10" db="EMBL/GenBank/DDBJ databases">
        <title>Aquamicrobium zhengzhouensis sp. nov., a exopolysaccharide producing bacterium isolated from farmland soil.</title>
        <authorList>
            <person name="Wang X."/>
        </authorList>
    </citation>
    <scope>NUCLEOTIDE SEQUENCE [LARGE SCALE GENOMIC DNA]</scope>
    <source>
        <strain evidence="3">cd-1</strain>
    </source>
</reference>
<name>A0ABS0SF79_9HYPH</name>
<feature type="signal peptide" evidence="1">
    <location>
        <begin position="1"/>
        <end position="21"/>
    </location>
</feature>
<evidence type="ECO:0000256" key="1">
    <source>
        <dbReference type="SAM" id="SignalP"/>
    </source>
</evidence>
<organism evidence="2 3">
    <name type="scientific">Aquamicrobium zhengzhouense</name>
    <dbReference type="NCBI Taxonomy" id="2781738"/>
    <lineage>
        <taxon>Bacteria</taxon>
        <taxon>Pseudomonadati</taxon>
        <taxon>Pseudomonadota</taxon>
        <taxon>Alphaproteobacteria</taxon>
        <taxon>Hyphomicrobiales</taxon>
        <taxon>Phyllobacteriaceae</taxon>
        <taxon>Aquamicrobium</taxon>
    </lineage>
</organism>
<sequence length="123" mass="12253">MYRVFSAILPALVASVGSAAASSSIISLPAADAGASPSVIARGIVAAPRMEAEPVAAVESNPGLFGITDSVPAVGADAIPPNEKPVASIVTNPEALLAPWLSSDAPLIIRGSAHETIAASREE</sequence>
<keyword evidence="3" id="KW-1185">Reference proteome</keyword>
<evidence type="ECO:0000313" key="3">
    <source>
        <dbReference type="Proteomes" id="UP000601789"/>
    </source>
</evidence>
<accession>A0ABS0SF79</accession>
<keyword evidence="1" id="KW-0732">Signal</keyword>
<dbReference type="Proteomes" id="UP000601789">
    <property type="component" value="Unassembled WGS sequence"/>
</dbReference>
<dbReference type="EMBL" id="JADGMQ010000012">
    <property type="protein sequence ID" value="MBI1621958.1"/>
    <property type="molecule type" value="Genomic_DNA"/>
</dbReference>
<proteinExistence type="predicted"/>
<gene>
    <name evidence="2" type="ORF">IOD40_14955</name>
</gene>
<comment type="caution">
    <text evidence="2">The sequence shown here is derived from an EMBL/GenBank/DDBJ whole genome shotgun (WGS) entry which is preliminary data.</text>
</comment>
<feature type="chain" id="PRO_5045795637" evidence="1">
    <location>
        <begin position="22"/>
        <end position="123"/>
    </location>
</feature>
<dbReference type="RefSeq" id="WP_198477499.1">
    <property type="nucleotide sequence ID" value="NZ_JADGMQ010000012.1"/>
</dbReference>